<keyword evidence="3" id="KW-1185">Reference proteome</keyword>
<dbReference type="RefSeq" id="WP_394834686.1">
    <property type="nucleotide sequence ID" value="NZ_CP089929.1"/>
</dbReference>
<feature type="region of interest" description="Disordered" evidence="1">
    <location>
        <begin position="22"/>
        <end position="41"/>
    </location>
</feature>
<dbReference type="EMBL" id="CP089983">
    <property type="protein sequence ID" value="WXB05043.1"/>
    <property type="molecule type" value="Genomic_DNA"/>
</dbReference>
<evidence type="ECO:0000256" key="1">
    <source>
        <dbReference type="SAM" id="MobiDB-lite"/>
    </source>
</evidence>
<name>A0ABZ2L2H1_9BACT</name>
<organism evidence="2 3">
    <name type="scientific">Pendulispora rubella</name>
    <dbReference type="NCBI Taxonomy" id="2741070"/>
    <lineage>
        <taxon>Bacteria</taxon>
        <taxon>Pseudomonadati</taxon>
        <taxon>Myxococcota</taxon>
        <taxon>Myxococcia</taxon>
        <taxon>Myxococcales</taxon>
        <taxon>Sorangiineae</taxon>
        <taxon>Pendulisporaceae</taxon>
        <taxon>Pendulispora</taxon>
    </lineage>
</organism>
<dbReference type="PROSITE" id="PS51257">
    <property type="entry name" value="PROKAR_LIPOPROTEIN"/>
    <property type="match status" value="1"/>
</dbReference>
<accession>A0ABZ2L2H1</accession>
<reference evidence="2" key="1">
    <citation type="submission" date="2021-12" db="EMBL/GenBank/DDBJ databases">
        <title>Discovery of the Pendulisporaceae a myxobacterial family with distinct sporulation behavior and unique specialized metabolism.</title>
        <authorList>
            <person name="Garcia R."/>
            <person name="Popoff A."/>
            <person name="Bader C.D."/>
            <person name="Loehr J."/>
            <person name="Walesch S."/>
            <person name="Walt C."/>
            <person name="Boldt J."/>
            <person name="Bunk B."/>
            <person name="Haeckl F.J.F.P.J."/>
            <person name="Gunesch A.P."/>
            <person name="Birkelbach J."/>
            <person name="Nuebel U."/>
            <person name="Pietschmann T."/>
            <person name="Bach T."/>
            <person name="Mueller R."/>
        </authorList>
    </citation>
    <scope>NUCLEOTIDE SEQUENCE</scope>
    <source>
        <strain evidence="2">MSr11367</strain>
    </source>
</reference>
<dbReference type="Proteomes" id="UP001374803">
    <property type="component" value="Chromosome"/>
</dbReference>
<evidence type="ECO:0000313" key="3">
    <source>
        <dbReference type="Proteomes" id="UP001374803"/>
    </source>
</evidence>
<gene>
    <name evidence="2" type="ORF">LVJ94_50140</name>
</gene>
<evidence type="ECO:0000313" key="2">
    <source>
        <dbReference type="EMBL" id="WXB05043.1"/>
    </source>
</evidence>
<proteinExistence type="predicted"/>
<protein>
    <recommendedName>
        <fullName evidence="4">Lipoprotein</fullName>
    </recommendedName>
</protein>
<sequence length="470" mass="51602">MTATRRVLTCVTFLLCGCNHTSDSTNDPPGGRDDTPFAEGDWHTGVPLRRVGDAYRDEIARVVVTPSGNVAAIRRAQQSRRDFYVSSALETFDPQGHRLASAGSPPMTFLADVVVHPSGEFTVVEVRRDGPVLQSVWLRRLGADLHLIRETALRDEPPMHERLVYEFELQPDGTSVLGKVQPLPVPGDGIVHVDFVPGPLRHLVLAARGEEAILSTLGFGTKVYALTPDLHVIWSRQVLPIVRSWTVSLGQESLTVDGAGGIGIAFPVDGEVFQAYEQHFGRDDRAWSGPSYQTMVTRLSADGRSATMQLFHHGETRAAPMVSGIAMRDDRVALCGSVRVDRFQATNQSMEWDLSWVRGTLSSGTAESGAIDVKRNDYTLDCKFDANDGVLFSGVNDFVQQDTGMWVELGQGFLYGIDAMGRETARLSLRGPRHTEIRSFDHEFFGGTFDGPLPASGVEYAEKAMLGTWR</sequence>
<evidence type="ECO:0008006" key="4">
    <source>
        <dbReference type="Google" id="ProtNLM"/>
    </source>
</evidence>